<dbReference type="GO" id="GO:0004756">
    <property type="term" value="F:selenide, water dikinase activity"/>
    <property type="evidence" value="ECO:0007669"/>
    <property type="project" value="UniProtKB-UniRule"/>
</dbReference>
<evidence type="ECO:0000256" key="2">
    <source>
        <dbReference type="ARBA" id="ARBA00022679"/>
    </source>
</evidence>
<feature type="binding site" description="in other chain" evidence="9">
    <location>
        <begin position="62"/>
        <end position="64"/>
    </location>
    <ligand>
        <name>ATP</name>
        <dbReference type="ChEBI" id="CHEBI:30616"/>
        <note>ligand shared between dimeric partners</note>
    </ligand>
</feature>
<feature type="binding site" evidence="9">
    <location>
        <begin position="153"/>
        <end position="155"/>
    </location>
    <ligand>
        <name>ATP</name>
        <dbReference type="ChEBI" id="CHEBI:30616"/>
        <note>ligand shared between dimeric partners</note>
    </ligand>
</feature>
<feature type="binding site" description="in other chain" evidence="9">
    <location>
        <position position="105"/>
    </location>
    <ligand>
        <name>ATP</name>
        <dbReference type="ChEBI" id="CHEBI:30616"/>
        <note>ligand shared between dimeric partners</note>
    </ligand>
</feature>
<dbReference type="HOGENOM" id="CLU_032859_0_1_10"/>
<dbReference type="InterPro" id="IPR004536">
    <property type="entry name" value="SPS/SelD"/>
</dbReference>
<comment type="function">
    <text evidence="9">Synthesizes selenophosphate from selenide and ATP.</text>
</comment>
<dbReference type="SUPFAM" id="SSF56042">
    <property type="entry name" value="PurM C-terminal domain-like"/>
    <property type="match status" value="1"/>
</dbReference>
<comment type="cofactor">
    <cofactor evidence="9">
        <name>Mg(2+)</name>
        <dbReference type="ChEBI" id="CHEBI:18420"/>
    </cofactor>
    <text evidence="9">Binds 1 Mg(2+) ion per monomer.</text>
</comment>
<dbReference type="Gene3D" id="3.90.650.10">
    <property type="entry name" value="PurM-like C-terminal domain"/>
    <property type="match status" value="1"/>
</dbReference>
<protein>
    <recommendedName>
        <fullName evidence="9">Selenide, water dikinase</fullName>
        <ecNumber evidence="9">2.7.9.3</ecNumber>
    </recommendedName>
    <alternativeName>
        <fullName evidence="9">Selenium donor protein</fullName>
    </alternativeName>
    <alternativeName>
        <fullName evidence="9">Selenophosphate synthase</fullName>
    </alternativeName>
</protein>
<comment type="catalytic activity">
    <reaction evidence="9">
        <text>hydrogenselenide + ATP + H2O = selenophosphate + AMP + phosphate + 2 H(+)</text>
        <dbReference type="Rhea" id="RHEA:18737"/>
        <dbReference type="ChEBI" id="CHEBI:15377"/>
        <dbReference type="ChEBI" id="CHEBI:15378"/>
        <dbReference type="ChEBI" id="CHEBI:16144"/>
        <dbReference type="ChEBI" id="CHEBI:29317"/>
        <dbReference type="ChEBI" id="CHEBI:30616"/>
        <dbReference type="ChEBI" id="CHEBI:43474"/>
        <dbReference type="ChEBI" id="CHEBI:456215"/>
        <dbReference type="EC" id="2.7.9.3"/>
    </reaction>
</comment>
<gene>
    <name evidence="9" type="primary">selD</name>
    <name evidence="12" type="ORF">SD10_16985</name>
</gene>
<feature type="domain" description="PurM-like N-terminal" evidence="10">
    <location>
        <begin position="64"/>
        <end position="171"/>
    </location>
</feature>
<keyword evidence="3 9" id="KW-0479">Metal-binding</keyword>
<dbReference type="AlphaFoldDB" id="A0A0E3ZVX9"/>
<dbReference type="GO" id="GO:0000287">
    <property type="term" value="F:magnesium ion binding"/>
    <property type="evidence" value="ECO:0007669"/>
    <property type="project" value="UniProtKB-UniRule"/>
</dbReference>
<dbReference type="PANTHER" id="PTHR10256">
    <property type="entry name" value="SELENIDE, WATER DIKINASE"/>
    <property type="match status" value="1"/>
</dbReference>
<evidence type="ECO:0000313" key="13">
    <source>
        <dbReference type="Proteomes" id="UP000033054"/>
    </source>
</evidence>
<dbReference type="RefSeq" id="WP_046575321.1">
    <property type="nucleotide sequence ID" value="NZ_CP010429.1"/>
</dbReference>
<evidence type="ECO:0000313" key="12">
    <source>
        <dbReference type="EMBL" id="AKD56348.1"/>
    </source>
</evidence>
<dbReference type="InterPro" id="IPR016188">
    <property type="entry name" value="PurM-like_N"/>
</dbReference>
<evidence type="ECO:0000256" key="9">
    <source>
        <dbReference type="HAMAP-Rule" id="MF_00625"/>
    </source>
</evidence>
<comment type="similarity">
    <text evidence="1 9">Belongs to the selenophosphate synthase 1 family. Class I subfamily.</text>
</comment>
<name>A0A0E3ZVX9_9BACT</name>
<dbReference type="InterPro" id="IPR010918">
    <property type="entry name" value="PurM-like_C_dom"/>
</dbReference>
<dbReference type="InterPro" id="IPR023061">
    <property type="entry name" value="SelD_I"/>
</dbReference>
<feature type="binding site" description="in other chain" evidence="9">
    <location>
        <position position="23"/>
    </location>
    <ligand>
        <name>ATP</name>
        <dbReference type="ChEBI" id="CHEBI:30616"/>
        <note>ligand shared between dimeric partners</note>
    </ligand>
</feature>
<dbReference type="Gene3D" id="3.30.1330.10">
    <property type="entry name" value="PurM-like, N-terminal domain"/>
    <property type="match status" value="1"/>
</dbReference>
<dbReference type="PATRIC" id="fig|1379870.5.peg.3685"/>
<dbReference type="Pfam" id="PF00586">
    <property type="entry name" value="AIRS"/>
    <property type="match status" value="1"/>
</dbReference>
<feature type="binding site" evidence="9">
    <location>
        <position position="241"/>
    </location>
    <ligand>
        <name>Mg(2+)</name>
        <dbReference type="ChEBI" id="CHEBI:18420"/>
    </ligand>
</feature>
<dbReference type="KEGG" id="srd:SD10_16985"/>
<dbReference type="NCBIfam" id="NF002098">
    <property type="entry name" value="PRK00943.1"/>
    <property type="match status" value="1"/>
</dbReference>
<keyword evidence="4 9" id="KW-0547">Nucleotide-binding</keyword>
<evidence type="ECO:0000256" key="3">
    <source>
        <dbReference type="ARBA" id="ARBA00022723"/>
    </source>
</evidence>
<proteinExistence type="inferred from homology"/>
<dbReference type="GO" id="GO:0005524">
    <property type="term" value="F:ATP binding"/>
    <property type="evidence" value="ECO:0007669"/>
    <property type="project" value="UniProtKB-UniRule"/>
</dbReference>
<sequence length="359" mass="38111">MTPIETTAIKLTQYSHGASCGCKISPKILDRILHGQTSGPNGSTLDLASSSINPRLLVGNNSRDDAAVMDMGNGDAIISTTDFFMPIVDDAFDFGRIASANAISDVYAMGGEPIMAIAILGWPLDKLPPEVAAQVLEGSRAICREAGIPLAGGHSIDSPEPIFGLAVTGKVRIDHLKQNNTATEGCKLYLTKPVGVGILTTAQKKGILKPEHADIAPTQMAKLNSFGAVLGKLPYVKSLTDVTGFGLLGHLTEMAEGSGLSAVLTFEDVPKLPMIEEYLAQKSFPGGTVRNWDSYGHKISELTETQKYILADPQTSGGLLIAVDPGSTTEFERVASENGFDLHAFGELVEPREKVVYVN</sequence>
<dbReference type="PANTHER" id="PTHR10256:SF0">
    <property type="entry name" value="INACTIVE SELENIDE, WATER DIKINASE-LIKE PROTEIN-RELATED"/>
    <property type="match status" value="1"/>
</dbReference>
<dbReference type="FunFam" id="3.90.650.10:FF:000004">
    <property type="entry name" value="Selenide, water dikinase"/>
    <property type="match status" value="1"/>
</dbReference>
<keyword evidence="8 9" id="KW-0711">Selenium</keyword>
<dbReference type="PIRSF" id="PIRSF036407">
    <property type="entry name" value="Selenphspht_syn"/>
    <property type="match status" value="1"/>
</dbReference>
<dbReference type="GO" id="GO:0005737">
    <property type="term" value="C:cytoplasm"/>
    <property type="evidence" value="ECO:0007669"/>
    <property type="project" value="TreeGrafter"/>
</dbReference>
<dbReference type="Proteomes" id="UP000033054">
    <property type="component" value="Chromosome"/>
</dbReference>
<evidence type="ECO:0000259" key="11">
    <source>
        <dbReference type="Pfam" id="PF02769"/>
    </source>
</evidence>
<evidence type="ECO:0000256" key="7">
    <source>
        <dbReference type="ARBA" id="ARBA00022842"/>
    </source>
</evidence>
<dbReference type="NCBIfam" id="TIGR00476">
    <property type="entry name" value="selD"/>
    <property type="match status" value="1"/>
</dbReference>
<dbReference type="GO" id="GO:0016260">
    <property type="term" value="P:selenocysteine biosynthetic process"/>
    <property type="evidence" value="ECO:0007669"/>
    <property type="project" value="InterPro"/>
</dbReference>
<keyword evidence="13" id="KW-1185">Reference proteome</keyword>
<reference evidence="12 13" key="1">
    <citation type="journal article" date="2014" name="Curr. Microbiol.">
        <title>Spirosoma radiotolerans sp. nov., a gamma-radiation-resistant bacterium isolated from gamma ray-irradiated soil.</title>
        <authorList>
            <person name="Lee J.J."/>
            <person name="Srinivasan S."/>
            <person name="Lim S."/>
            <person name="Joe M."/>
            <person name="Im S."/>
            <person name="Bae S.I."/>
            <person name="Park K.R."/>
            <person name="Han J.H."/>
            <person name="Park S.H."/>
            <person name="Joo B.M."/>
            <person name="Park S.J."/>
            <person name="Kim M.K."/>
        </authorList>
    </citation>
    <scope>NUCLEOTIDE SEQUENCE [LARGE SCALE GENOMIC DNA]</scope>
    <source>
        <strain evidence="12 13">DG5A</strain>
    </source>
</reference>
<dbReference type="InterPro" id="IPR036921">
    <property type="entry name" value="PurM-like_N_sf"/>
</dbReference>
<dbReference type="Pfam" id="PF02769">
    <property type="entry name" value="AIRS_C"/>
    <property type="match status" value="1"/>
</dbReference>
<keyword evidence="7 9" id="KW-0460">Magnesium</keyword>
<dbReference type="InterPro" id="IPR036676">
    <property type="entry name" value="PurM-like_C_sf"/>
</dbReference>
<dbReference type="CDD" id="cd02195">
    <property type="entry name" value="SelD"/>
    <property type="match status" value="1"/>
</dbReference>
<dbReference type="FunFam" id="3.30.1330.10:FF:000003">
    <property type="entry name" value="Selenide, water dikinase"/>
    <property type="match status" value="1"/>
</dbReference>
<dbReference type="SUPFAM" id="SSF55326">
    <property type="entry name" value="PurM N-terminal domain-like"/>
    <property type="match status" value="1"/>
</dbReference>
<organism evidence="12 13">
    <name type="scientific">Spirosoma radiotolerans</name>
    <dbReference type="NCBI Taxonomy" id="1379870"/>
    <lineage>
        <taxon>Bacteria</taxon>
        <taxon>Pseudomonadati</taxon>
        <taxon>Bacteroidota</taxon>
        <taxon>Cytophagia</taxon>
        <taxon>Cytophagales</taxon>
        <taxon>Cytophagaceae</taxon>
        <taxon>Spirosoma</taxon>
    </lineage>
</organism>
<evidence type="ECO:0000256" key="6">
    <source>
        <dbReference type="ARBA" id="ARBA00022840"/>
    </source>
</evidence>
<feature type="binding site" evidence="9">
    <location>
        <position position="105"/>
    </location>
    <ligand>
        <name>Mg(2+)</name>
        <dbReference type="ChEBI" id="CHEBI:18420"/>
    </ligand>
</feature>
<evidence type="ECO:0000256" key="4">
    <source>
        <dbReference type="ARBA" id="ARBA00022741"/>
    </source>
</evidence>
<feature type="active site" evidence="9">
    <location>
        <position position="20"/>
    </location>
</feature>
<feature type="domain" description="PurM-like C-terminal" evidence="11">
    <location>
        <begin position="184"/>
        <end position="358"/>
    </location>
</feature>
<feature type="binding site" evidence="9">
    <location>
        <position position="65"/>
    </location>
    <ligand>
        <name>Mg(2+)</name>
        <dbReference type="ChEBI" id="CHEBI:18420"/>
    </ligand>
</feature>
<evidence type="ECO:0000259" key="10">
    <source>
        <dbReference type="Pfam" id="PF00586"/>
    </source>
</evidence>
<keyword evidence="2 9" id="KW-0808">Transferase</keyword>
<keyword evidence="6 9" id="KW-0067">ATP-binding</keyword>
<evidence type="ECO:0000256" key="1">
    <source>
        <dbReference type="ARBA" id="ARBA00008026"/>
    </source>
</evidence>
<keyword evidence="5 9" id="KW-0418">Kinase</keyword>
<feature type="binding site" description="in other chain" evidence="9">
    <location>
        <position position="82"/>
    </location>
    <ligand>
        <name>ATP</name>
        <dbReference type="ChEBI" id="CHEBI:30616"/>
        <note>ligand shared between dimeric partners</note>
    </ligand>
</feature>
<dbReference type="HAMAP" id="MF_00625">
    <property type="entry name" value="SelD"/>
    <property type="match status" value="1"/>
</dbReference>
<dbReference type="EC" id="2.7.9.3" evidence="9"/>
<evidence type="ECO:0000256" key="8">
    <source>
        <dbReference type="ARBA" id="ARBA00023266"/>
    </source>
</evidence>
<comment type="subunit">
    <text evidence="9">Homodimer.</text>
</comment>
<dbReference type="EMBL" id="CP010429">
    <property type="protein sequence ID" value="AKD56348.1"/>
    <property type="molecule type" value="Genomic_DNA"/>
</dbReference>
<dbReference type="OrthoDB" id="9772934at2"/>
<dbReference type="STRING" id="1379870.SD10_16985"/>
<accession>A0A0E3ZVX9</accession>
<feature type="site" description="Important for catalytic activity" evidence="9">
    <location>
        <position position="23"/>
    </location>
</feature>
<evidence type="ECO:0000256" key="5">
    <source>
        <dbReference type="ARBA" id="ARBA00022777"/>
    </source>
</evidence>